<dbReference type="Gene3D" id="3.30.559.30">
    <property type="entry name" value="Nonribosomal peptide synthetase, condensation domain"/>
    <property type="match status" value="2"/>
</dbReference>
<dbReference type="Pfam" id="PF13193">
    <property type="entry name" value="AMP-binding_C"/>
    <property type="match status" value="1"/>
</dbReference>
<dbReference type="Pfam" id="PF00501">
    <property type="entry name" value="AMP-binding"/>
    <property type="match status" value="1"/>
</dbReference>
<evidence type="ECO:0000313" key="5">
    <source>
        <dbReference type="Proteomes" id="UP001610631"/>
    </source>
</evidence>
<dbReference type="Gene3D" id="1.10.1200.10">
    <property type="entry name" value="ACP-like"/>
    <property type="match status" value="1"/>
</dbReference>
<dbReference type="InterPro" id="IPR000873">
    <property type="entry name" value="AMP-dep_synth/lig_dom"/>
</dbReference>
<feature type="domain" description="AMP-dependent synthetase/ligase" evidence="2">
    <location>
        <begin position="452"/>
        <end position="804"/>
    </location>
</feature>
<dbReference type="InterPro" id="IPR045851">
    <property type="entry name" value="AMP-bd_C_sf"/>
</dbReference>
<feature type="region of interest" description="Disordered" evidence="1">
    <location>
        <begin position="1230"/>
        <end position="1265"/>
    </location>
</feature>
<dbReference type="InterPro" id="IPR023213">
    <property type="entry name" value="CAT-like_dom_sf"/>
</dbReference>
<evidence type="ECO:0000313" key="4">
    <source>
        <dbReference type="EMBL" id="MFH7597091.1"/>
    </source>
</evidence>
<evidence type="ECO:0000256" key="1">
    <source>
        <dbReference type="SAM" id="MobiDB-lite"/>
    </source>
</evidence>
<name>A0ABW7PGE3_9ACTN</name>
<organism evidence="4 5">
    <name type="scientific">Streptomyces racemochromogenes</name>
    <dbReference type="NCBI Taxonomy" id="67353"/>
    <lineage>
        <taxon>Bacteria</taxon>
        <taxon>Bacillati</taxon>
        <taxon>Actinomycetota</taxon>
        <taxon>Actinomycetes</taxon>
        <taxon>Kitasatosporales</taxon>
        <taxon>Streptomycetaceae</taxon>
        <taxon>Streptomyces</taxon>
    </lineage>
</organism>
<dbReference type="Gene3D" id="3.30.559.10">
    <property type="entry name" value="Chloramphenicol acetyltransferase-like domain"/>
    <property type="match status" value="2"/>
</dbReference>
<comment type="caution">
    <text evidence="4">The sequence shown here is derived from an EMBL/GenBank/DDBJ whole genome shotgun (WGS) entry which is preliminary data.</text>
</comment>
<gene>
    <name evidence="4" type="ORF">WDV06_18610</name>
</gene>
<accession>A0ABW7PGE3</accession>
<dbReference type="Proteomes" id="UP001610631">
    <property type="component" value="Unassembled WGS sequence"/>
</dbReference>
<dbReference type="SUPFAM" id="SSF52777">
    <property type="entry name" value="CoA-dependent acyltransferases"/>
    <property type="match status" value="3"/>
</dbReference>
<reference evidence="4 5" key="1">
    <citation type="submission" date="2024-03" db="EMBL/GenBank/DDBJ databases">
        <title>Whole genome sequencing of Streptomyces racemochromogenes, to identify antimicrobial biosynthetic gene clusters.</title>
        <authorList>
            <person name="Suryawanshi P."/>
            <person name="Krishnaraj P.U."/>
            <person name="Arun Y.P."/>
            <person name="Suryawanshi M.P."/>
            <person name="Rakshit O."/>
        </authorList>
    </citation>
    <scope>NUCLEOTIDE SEQUENCE [LARGE SCALE GENOMIC DNA]</scope>
    <source>
        <strain evidence="4 5">AUDT626</strain>
    </source>
</reference>
<dbReference type="InterPro" id="IPR010071">
    <property type="entry name" value="AA_adenyl_dom"/>
</dbReference>
<dbReference type="RefSeq" id="WP_395510884.1">
    <property type="nucleotide sequence ID" value="NZ_JBBDHD010000045.1"/>
</dbReference>
<dbReference type="EMBL" id="JBBDHD010000045">
    <property type="protein sequence ID" value="MFH7597091.1"/>
    <property type="molecule type" value="Genomic_DNA"/>
</dbReference>
<keyword evidence="5" id="KW-1185">Reference proteome</keyword>
<dbReference type="NCBIfam" id="TIGR01733">
    <property type="entry name" value="AA-adenyl-dom"/>
    <property type="match status" value="1"/>
</dbReference>
<feature type="compositionally biased region" description="Low complexity" evidence="1">
    <location>
        <begin position="1238"/>
        <end position="1247"/>
    </location>
</feature>
<proteinExistence type="predicted"/>
<dbReference type="Gene3D" id="2.30.38.10">
    <property type="entry name" value="Luciferase, Domain 3"/>
    <property type="match status" value="1"/>
</dbReference>
<feature type="compositionally biased region" description="Gly residues" evidence="1">
    <location>
        <begin position="1250"/>
        <end position="1260"/>
    </location>
</feature>
<sequence>MNPPLNASAAADSRPLSASRSRAAFEALAGEGRPHVNVSAVRVRDVKTFGWPFLEPAVTELVARTPRLRTHVEFTEGGRTREVTQAGGTAGEVAVRTLGAGGDFPDLAAFARAERERGLDWSAPSWLRVTALRDLAEPDTWWLATTWSGVLLSGAEHRRVTDELVALCTAAASGDPLPAVAGPPAATDADTVDADTVVAADTTADTTARPDRAPALPPALSLPAAWGRWDADAADWHTTALDLGHLADGLGALAERAGTGLGSVLHTVHLRVMTMLTHESSFTTGVASGPDSPVRAAAFDADAPVTDWTALVRTVAGVERSATVPACPPGAGDASRTPVEIAFRHETRVTAPRFPVDDSFELAPEGFGLGVRAVSGPGSVVLRLTGAARAATPGALDQLAALYRAVAAAMAADPAGAADADLLPDAERDLVVRAWNDTAAEYRRDLCVHELFERAVRRDPEAVAVNAADGTTVTYGELNARANQLAHHLRDLGVGADTFVGICVEHSVEMLVGLLGILKSGGAYVPLDPEHPADRLACIVEDTSAPVVVTVSGLTGALPPSDAVTVLLDRDAGLLAGRPVTDPEPLAHPDNLIYAMFTSGSTGRPKGVLVHHRGVVNYLDWAVEGYGLPVGSHGAPMLGSIAFDLSVPNFFLPLIGGKDVTLLPTDRALDELAERLVRPGDFSLLKITPAHLDVLRSQIPEPGSVTSVHTFVVGADEVKPETVAAWQRIAPGARIINEYGPTETVVGCSVYEAGPDFDPAAPVPIGRPIANMQMYVLDRFLNPVPIGAVGELFMGGDGVTRGYLHRPELTAEKFLPDPFHPVPGSRMYRTGDLARFRPDGDIDFLGRIDHQVKIRGYRIELGEIEARLLLHPGVSEAVVAARTDAHGDKCLAAYVVGVAGRAPDAAELRSFLAEALPGYMVPAEFVHLPALPLSTAGKVDRRLLPDPVRDTVEEHRDAPASPTEHLLATAWAEALGVDAVRTGDALVARAGLDGTLRMVERARAAGLDVPRAAAFRHPGVTALARALDEARTAEAAGDAAREVPFTPAQRHLMGRPGGAGHSSVLLRFPAALRTDAVREALRGLTGRHEALRLRRDGERQVLGPAGSGWSLAQVTAPAADTESLRKAAAAEADTALPAEGPALRAVLVSPATEPGRASWLLLSAPRQVVDTASWAVLVSDLASALGDPDAEAPEPAGAGFADWSDLLVRRANGEEITGQLATWLTPGPAARFPEEPPAADAGGALPPTGEPGGGQPGNTPGGDPLTPVAARTLVFDPALTRELLSGGGDDADAVLLTALARTLADWDTASGHGLTVELATPGRATVLDGLDPARTVGCLTARFPLTLPTAGAAGATPAAVRAALDAVPDAGLGHGLLRHLRTDRVAAVLAATPSPAVAYDACAPLDARTQGPAEPGGVLRYDLPDAPAESRPLGHAVAVTRRLRADRLEVLWQLDATRWSAGTLDRLTARFESELRTLTAPGTSAVASG</sequence>
<evidence type="ECO:0000259" key="3">
    <source>
        <dbReference type="Pfam" id="PF13193"/>
    </source>
</evidence>
<dbReference type="InterPro" id="IPR025110">
    <property type="entry name" value="AMP-bd_C"/>
</dbReference>
<dbReference type="Gene3D" id="3.30.300.30">
    <property type="match status" value="1"/>
</dbReference>
<dbReference type="PANTHER" id="PTHR45527">
    <property type="entry name" value="NONRIBOSOMAL PEPTIDE SYNTHETASE"/>
    <property type="match status" value="1"/>
</dbReference>
<dbReference type="SUPFAM" id="SSF56801">
    <property type="entry name" value="Acetyl-CoA synthetase-like"/>
    <property type="match status" value="1"/>
</dbReference>
<dbReference type="InterPro" id="IPR036736">
    <property type="entry name" value="ACP-like_sf"/>
</dbReference>
<feature type="domain" description="AMP-binding enzyme C-terminal" evidence="3">
    <location>
        <begin position="863"/>
        <end position="938"/>
    </location>
</feature>
<dbReference type="PANTHER" id="PTHR45527:SF1">
    <property type="entry name" value="FATTY ACID SYNTHASE"/>
    <property type="match status" value="1"/>
</dbReference>
<dbReference type="SUPFAM" id="SSF47336">
    <property type="entry name" value="ACP-like"/>
    <property type="match status" value="1"/>
</dbReference>
<evidence type="ECO:0000259" key="2">
    <source>
        <dbReference type="Pfam" id="PF00501"/>
    </source>
</evidence>
<protein>
    <submittedName>
        <fullName evidence="4">Amino acid adenylation domain-containing protein</fullName>
    </submittedName>
</protein>
<dbReference type="Gene3D" id="3.40.50.980">
    <property type="match status" value="2"/>
</dbReference>